<dbReference type="SMART" id="SM00320">
    <property type="entry name" value="WD40"/>
    <property type="match status" value="4"/>
</dbReference>
<dbReference type="InterPro" id="IPR015943">
    <property type="entry name" value="WD40/YVTN_repeat-like_dom_sf"/>
</dbReference>
<dbReference type="Gene3D" id="2.130.10.10">
    <property type="entry name" value="YVTN repeat-like/Quinoprotein amine dehydrogenase"/>
    <property type="match status" value="2"/>
</dbReference>
<evidence type="ECO:0000256" key="2">
    <source>
        <dbReference type="ARBA" id="ARBA00022737"/>
    </source>
</evidence>
<keyword evidence="1" id="KW-0853">WD repeat</keyword>
<keyword evidence="4" id="KW-1185">Reference proteome</keyword>
<name>A0A3R6K8S9_9BACT</name>
<protein>
    <recommendedName>
        <fullName evidence="5">WD40 repeat domain-containing protein</fullName>
    </recommendedName>
</protein>
<dbReference type="Pfam" id="PF00400">
    <property type="entry name" value="WD40"/>
    <property type="match status" value="1"/>
</dbReference>
<keyword evidence="2" id="KW-0677">Repeat</keyword>
<dbReference type="Proteomes" id="UP000286598">
    <property type="component" value="Unassembled WGS sequence"/>
</dbReference>
<reference evidence="3 4" key="1">
    <citation type="submission" date="2018-08" db="EMBL/GenBank/DDBJ databases">
        <title>A genome reference for cultivated species of the human gut microbiota.</title>
        <authorList>
            <person name="Zou Y."/>
            <person name="Xue W."/>
            <person name="Luo G."/>
        </authorList>
    </citation>
    <scope>NUCLEOTIDE SEQUENCE [LARGE SCALE GENOMIC DNA]</scope>
    <source>
        <strain evidence="3 4">AF42-9</strain>
    </source>
</reference>
<proteinExistence type="predicted"/>
<sequence length="677" mass="75549">MLTCAGSHAQNVVEVSKNLNYRQSVTPQKMDNYLFSTYYSNGKTAYNLKGFELATASSKVVSLKVNPAGASYALLSSNDDSWSLNIYDINVQRKRLYTFDKELNARAVCYSADSRLLLVADADGLVRYYDTQGYTVMGEMALGFVPSDMVSSSNGYFVAAIGNNEVAIINQEQKTIRTRIPATDAVKAVAFSSDASSIGILSGNTISIYNTFDFKLETTIADVDDATSFSFHPDGKYMCVACRDNTIVFCNIYDPSDRGTIVEPRGKVSTVKFVSDAKHQVYLSYNTDKALCYKILKGLKPNYTRLMRDELNARMMEWCKRGADETDEQYNERVNEETKKRQKRVFANEISTSLAGDIISHTTVSLGRYNTVNQSLELKLDNMQSVYIDVPQNELPDFADAGNLEFCDVQYGITKNDSFEVIFAKVRNKATGKEYVFDNLEQQSLDFLATDDNFVSLELIQQANREDIVLQRIKKDVVEEAKNKQLISDHTNINVNTRVVSDVNAAGERINNYCVEFDYSVSAQYSAREDFAPGKYRIEESNAAKSTLDIITKAFSGDFAQYIVPGKKLVVSITGSADAIPIVGTIAYDGRYGEFTKEPYWLDANLSNITVTKASGIRTNEQLAFMRAQAVGAYLKANMTSLSAMQVEPRYNIVVADGKGGEYRRIKVSFVFVDAMR</sequence>
<dbReference type="PANTHER" id="PTHR44129">
    <property type="entry name" value="WD REPEAT-CONTAINING PROTEIN POP1"/>
    <property type="match status" value="1"/>
</dbReference>
<evidence type="ECO:0000256" key="1">
    <source>
        <dbReference type="ARBA" id="ARBA00022574"/>
    </source>
</evidence>
<dbReference type="InterPro" id="IPR001680">
    <property type="entry name" value="WD40_rpt"/>
</dbReference>
<comment type="caution">
    <text evidence="3">The sequence shown here is derived from an EMBL/GenBank/DDBJ whole genome shotgun (WGS) entry which is preliminary data.</text>
</comment>
<evidence type="ECO:0000313" key="4">
    <source>
        <dbReference type="Proteomes" id="UP000286598"/>
    </source>
</evidence>
<evidence type="ECO:0000313" key="3">
    <source>
        <dbReference type="EMBL" id="RHK51076.1"/>
    </source>
</evidence>
<dbReference type="SUPFAM" id="SSF82171">
    <property type="entry name" value="DPP6 N-terminal domain-like"/>
    <property type="match status" value="1"/>
</dbReference>
<evidence type="ECO:0008006" key="5">
    <source>
        <dbReference type="Google" id="ProtNLM"/>
    </source>
</evidence>
<dbReference type="EMBL" id="QRNO01000021">
    <property type="protein sequence ID" value="RHK51076.1"/>
    <property type="molecule type" value="Genomic_DNA"/>
</dbReference>
<dbReference type="InterPro" id="IPR050349">
    <property type="entry name" value="WD_LIS1/nudF_dynein_reg"/>
</dbReference>
<organism evidence="3 4">
    <name type="scientific">Leyella stercorea</name>
    <dbReference type="NCBI Taxonomy" id="363265"/>
    <lineage>
        <taxon>Bacteria</taxon>
        <taxon>Pseudomonadati</taxon>
        <taxon>Bacteroidota</taxon>
        <taxon>Bacteroidia</taxon>
        <taxon>Bacteroidales</taxon>
        <taxon>Prevotellaceae</taxon>
        <taxon>Leyella</taxon>
    </lineage>
</organism>
<gene>
    <name evidence="3" type="ORF">DW060_05555</name>
</gene>
<accession>A0A3R6K8S9</accession>
<dbReference type="AlphaFoldDB" id="A0A3R6K8S9"/>